<dbReference type="Proteomes" id="UP001732700">
    <property type="component" value="Chromosome 6A"/>
</dbReference>
<protein>
    <submittedName>
        <fullName evidence="1">Uncharacterized protein</fullName>
    </submittedName>
</protein>
<proteinExistence type="predicted"/>
<dbReference type="EnsemblPlants" id="AVESA.00010b.r2.6AG1050430.1">
    <property type="protein sequence ID" value="AVESA.00010b.r2.6AG1050430.1.CDS"/>
    <property type="gene ID" value="AVESA.00010b.r2.6AG1050430"/>
</dbReference>
<evidence type="ECO:0000313" key="1">
    <source>
        <dbReference type="EnsemblPlants" id="AVESA.00010b.r2.6AG1050430.1.CDS"/>
    </source>
</evidence>
<reference evidence="1" key="2">
    <citation type="submission" date="2025-09" db="UniProtKB">
        <authorList>
            <consortium name="EnsemblPlants"/>
        </authorList>
    </citation>
    <scope>IDENTIFICATION</scope>
</reference>
<reference evidence="1" key="1">
    <citation type="submission" date="2021-05" db="EMBL/GenBank/DDBJ databases">
        <authorList>
            <person name="Scholz U."/>
            <person name="Mascher M."/>
            <person name="Fiebig A."/>
        </authorList>
    </citation>
    <scope>NUCLEOTIDE SEQUENCE [LARGE SCALE GENOMIC DNA]</scope>
</reference>
<name>A0ACD5YYV2_AVESA</name>
<evidence type="ECO:0000313" key="2">
    <source>
        <dbReference type="Proteomes" id="UP001732700"/>
    </source>
</evidence>
<accession>A0ACD5YYV2</accession>
<sequence length="496" mass="56572">MKNKNGRRRRSKPACNEASAARNAAAGNGDRLTKLPDDLLINILERVDTLDAIRTCILSKRLLKFPTMLSHLFISAASISRHHNPARDFGIRDMLRISRAIADVTDNILSTRSPEITISKLKIRFILTKQDAVSIGNSVARAMATQKVDSAEFEMVTEKGFLNCSPDDLLDFARRLNTLLGACPDAFAGLTRLWLRNLRFDELGIPDILSTCKRLESLHLTHCDSGIDSVVQLEHAQLVELDVDSGCFERIELTCLPKLQRVSYNNWFCYGDQFPLYFGFVPQLSKLSITKTGVKSEMTLVLSQLLANVPSIRDLHLDFECEKIWVLPESPKLLTPLLRKLQQVNLENIPEGCDFSWTMFILEAAPFLKELSITVWDHWCIIATDKEYRKKYGYCEKAEVKWKTYAPGLKHKNLVKLTIYGFQPDDNFVRYIRRVVEVAVNMEEISLHDRKVCERCGNLDPKIKVCPSRYPRTAEERKQTTEELVLASPSVVYFRS</sequence>
<organism evidence="1 2">
    <name type="scientific">Avena sativa</name>
    <name type="common">Oat</name>
    <dbReference type="NCBI Taxonomy" id="4498"/>
    <lineage>
        <taxon>Eukaryota</taxon>
        <taxon>Viridiplantae</taxon>
        <taxon>Streptophyta</taxon>
        <taxon>Embryophyta</taxon>
        <taxon>Tracheophyta</taxon>
        <taxon>Spermatophyta</taxon>
        <taxon>Magnoliopsida</taxon>
        <taxon>Liliopsida</taxon>
        <taxon>Poales</taxon>
        <taxon>Poaceae</taxon>
        <taxon>BOP clade</taxon>
        <taxon>Pooideae</taxon>
        <taxon>Poodae</taxon>
        <taxon>Poeae</taxon>
        <taxon>Poeae Chloroplast Group 1 (Aveneae type)</taxon>
        <taxon>Aveninae</taxon>
        <taxon>Avena</taxon>
    </lineage>
</organism>
<keyword evidence="2" id="KW-1185">Reference proteome</keyword>